<dbReference type="AlphaFoldDB" id="A0AAI8IQJ7"/>
<dbReference type="EMBL" id="CP029441">
    <property type="protein sequence ID" value="AWL54553.1"/>
    <property type="molecule type" value="Genomic_DNA"/>
</dbReference>
<evidence type="ECO:0000313" key="2">
    <source>
        <dbReference type="EMBL" id="AWL60452.1"/>
    </source>
</evidence>
<evidence type="ECO:0000313" key="4">
    <source>
        <dbReference type="Proteomes" id="UP000245760"/>
    </source>
</evidence>
<dbReference type="EMBL" id="CP029430">
    <property type="protein sequence ID" value="AWL60452.1"/>
    <property type="molecule type" value="Genomic_DNA"/>
</dbReference>
<sequence>MARVHAIKRSGLHIDIDYVVHKKIALDRAVILRYSTKNPDYHADFVGLSEPEIEREKDLILKENDTTHCLLLLTAIEAIFRLDADQKYCNKKRDPLSRKIKEIYDKTKGEKIKLDDDLINTRMNEDDARLKKDYNDLKTCFKFRHWLAHGRYWHPKRIKNFYFDSILIVIDSILNSTKYNFEV</sequence>
<dbReference type="RefSeq" id="WP_040173808.1">
    <property type="nucleotide sequence ID" value="NZ_CP029430.1"/>
</dbReference>
<keyword evidence="2" id="KW-0614">Plasmid</keyword>
<proteinExistence type="predicted"/>
<organism evidence="2 3">
    <name type="scientific">Klebsiella quasipneumoniae</name>
    <dbReference type="NCBI Taxonomy" id="1463165"/>
    <lineage>
        <taxon>Bacteria</taxon>
        <taxon>Pseudomonadati</taxon>
        <taxon>Pseudomonadota</taxon>
        <taxon>Gammaproteobacteria</taxon>
        <taxon>Enterobacterales</taxon>
        <taxon>Enterobacteriaceae</taxon>
        <taxon>Klebsiella/Raoultella group</taxon>
        <taxon>Klebsiella</taxon>
        <taxon>Klebsiella pneumoniae complex</taxon>
    </lineage>
</organism>
<geneLocation type="plasmid" evidence="3">
    <name>pcav2018-177</name>
</geneLocation>
<dbReference type="Proteomes" id="UP000245649">
    <property type="component" value="Plasmid pCAV2018-177"/>
</dbReference>
<evidence type="ECO:0000313" key="3">
    <source>
        <dbReference type="Proteomes" id="UP000245649"/>
    </source>
</evidence>
<accession>A0AAI8IQJ7</accession>
<keyword evidence="4" id="KW-1185">Reference proteome</keyword>
<geneLocation type="plasmid" evidence="2">
    <name>pCAV2018-177</name>
</geneLocation>
<name>A0AAI8IQJ7_9ENTR</name>
<reference evidence="3 4" key="1">
    <citation type="submission" date="2018-05" db="EMBL/GenBank/DDBJ databases">
        <title>Klebsiella quasipneumonaiae provides a window into carbapenemase gene transfer, plasmid rearrangements and nosocomial acquisition from the hospital environment.</title>
        <authorList>
            <person name="Mathers A.J."/>
            <person name="Vegesana K."/>
            <person name="Stoesser N."/>
            <person name="Crook D."/>
            <person name="Vaughan A."/>
            <person name="Barry K."/>
            <person name="Parikh H."/>
            <person name="Sebra R."/>
            <person name="Kotay S."/>
            <person name="Walker A.S."/>
            <person name="Sheppard A.E."/>
        </authorList>
    </citation>
    <scope>NUCLEOTIDE SEQUENCE [LARGE SCALE GENOMIC DNA]</scope>
    <source>
        <strain evidence="1 4">CAV1947</strain>
        <strain evidence="2 3">CAV2018</strain>
        <plasmid evidence="4">pcav1947-173</plasmid>
        <plasmid evidence="1">pCAV1947-173</plasmid>
        <plasmid evidence="3">pcav2018-177</plasmid>
        <plasmid evidence="2">pCAV2018-177</plasmid>
    </source>
</reference>
<dbReference type="Proteomes" id="UP000245760">
    <property type="component" value="Plasmid pCAV1947-173"/>
</dbReference>
<protein>
    <submittedName>
        <fullName evidence="2">Uncharacterized protein</fullName>
    </submittedName>
</protein>
<evidence type="ECO:0000313" key="1">
    <source>
        <dbReference type="EMBL" id="AWL54553.1"/>
    </source>
</evidence>
<geneLocation type="plasmid" evidence="4">
    <name>pcav1947-173</name>
</geneLocation>
<gene>
    <name evidence="2" type="ORF">DKC00_01130</name>
    <name evidence="1" type="ORF">DKC11_01135</name>
</gene>
<geneLocation type="plasmid" evidence="1">
    <name>pCAV1947-173</name>
</geneLocation>